<evidence type="ECO:0000256" key="2">
    <source>
        <dbReference type="SAM" id="SignalP"/>
    </source>
</evidence>
<evidence type="ECO:0000313" key="4">
    <source>
        <dbReference type="Proteomes" id="UP000295706"/>
    </source>
</evidence>
<dbReference type="InterPro" id="IPR010131">
    <property type="entry name" value="MdtP/NodT-like"/>
</dbReference>
<gene>
    <name evidence="3" type="ORF">EZE20_14790</name>
</gene>
<keyword evidence="4" id="KW-1185">Reference proteome</keyword>
<proteinExistence type="inferred from homology"/>
<evidence type="ECO:0000256" key="1">
    <source>
        <dbReference type="ARBA" id="ARBA00007613"/>
    </source>
</evidence>
<protein>
    <submittedName>
        <fullName evidence="3">TolC family protein</fullName>
    </submittedName>
</protein>
<keyword evidence="2" id="KW-0732">Signal</keyword>
<dbReference type="RefSeq" id="WP_132118970.1">
    <property type="nucleotide sequence ID" value="NZ_SMJU01000008.1"/>
</dbReference>
<comment type="caution">
    <text evidence="3">The sequence shown here is derived from an EMBL/GenBank/DDBJ whole genome shotgun (WGS) entry which is preliminary data.</text>
</comment>
<name>A0A4R4K926_9BACT</name>
<dbReference type="AlphaFoldDB" id="A0A4R4K926"/>
<dbReference type="Proteomes" id="UP000295706">
    <property type="component" value="Unassembled WGS sequence"/>
</dbReference>
<dbReference type="SUPFAM" id="SSF56954">
    <property type="entry name" value="Outer membrane efflux proteins (OEP)"/>
    <property type="match status" value="1"/>
</dbReference>
<dbReference type="PANTHER" id="PTHR30203">
    <property type="entry name" value="OUTER MEMBRANE CATION EFFLUX PROTEIN"/>
    <property type="match status" value="1"/>
</dbReference>
<reference evidence="3 4" key="1">
    <citation type="submission" date="2019-02" db="EMBL/GenBank/DDBJ databases">
        <title>Arundinibacter roseus gen. nov., sp. nov., a new member of the family Cytophagaceae.</title>
        <authorList>
            <person name="Szuroczki S."/>
            <person name="Khayer B."/>
            <person name="Sproer C."/>
            <person name="Toumi M."/>
            <person name="Szabo A."/>
            <person name="Felfoldi T."/>
            <person name="Schumann P."/>
            <person name="Toth E."/>
        </authorList>
    </citation>
    <scope>NUCLEOTIDE SEQUENCE [LARGE SCALE GENOMIC DNA]</scope>
    <source>
        <strain evidence="3 4">DMA-k-7a</strain>
    </source>
</reference>
<sequence>MKKILFYTLFFSGISVQAQTPLKNVTEAIELARQHNPDLKATRQTAQWQAAGVEVARAGRMPTLKATSALEYNYALPVQLVPAEFLGGQPGEFRKLQFGVPFNLSAGLEANYALYNPTLKQDILLADLNRQTADIQLAAQQNSLETQVVKAYYLTALSQEAIELTLKNLVSTDSLLILTRQRLEAGTIEELDLNRTTHTRLTLADQLEQNRLAYANNLRQLQLLVGQEVTLDEAIAEKQLPVVAENLSGDVENYPQLRLKASQQAFYQASIDREKATRLPQLSLYGRYTAQAQRQTFNFLDFDQPWFSIGVVGIRLDVPIFNGGQRLKTIDRAKIRADIADTEFVAEKNRQLAQDAEWTASYAHAQKSLAVNKQSMTLAQRNLELAQLKYSAGLYTYDQYITLFNESLQIQNRYLKALADSLIYGGLLQTRP</sequence>
<accession>A0A4R4K926</accession>
<organism evidence="3 4">
    <name type="scientific">Arundinibacter roseus</name>
    <dbReference type="NCBI Taxonomy" id="2070510"/>
    <lineage>
        <taxon>Bacteria</taxon>
        <taxon>Pseudomonadati</taxon>
        <taxon>Bacteroidota</taxon>
        <taxon>Cytophagia</taxon>
        <taxon>Cytophagales</taxon>
        <taxon>Spirosomataceae</taxon>
        <taxon>Arundinibacter</taxon>
    </lineage>
</organism>
<feature type="signal peptide" evidence="2">
    <location>
        <begin position="1"/>
        <end position="18"/>
    </location>
</feature>
<dbReference type="EMBL" id="SMJU01000008">
    <property type="protein sequence ID" value="TDB64198.1"/>
    <property type="molecule type" value="Genomic_DNA"/>
</dbReference>
<dbReference type="PANTHER" id="PTHR30203:SF23">
    <property type="entry name" value="OUTER MEMBRANE EFFLUX PROTEIN"/>
    <property type="match status" value="1"/>
</dbReference>
<dbReference type="Pfam" id="PF02321">
    <property type="entry name" value="OEP"/>
    <property type="match status" value="2"/>
</dbReference>
<feature type="chain" id="PRO_5020268684" evidence="2">
    <location>
        <begin position="19"/>
        <end position="432"/>
    </location>
</feature>
<comment type="similarity">
    <text evidence="1">Belongs to the outer membrane factor (OMF) (TC 1.B.17) family.</text>
</comment>
<dbReference type="Gene3D" id="1.20.1600.10">
    <property type="entry name" value="Outer membrane efflux proteins (OEP)"/>
    <property type="match status" value="1"/>
</dbReference>
<dbReference type="OrthoDB" id="1674454at2"/>
<evidence type="ECO:0000313" key="3">
    <source>
        <dbReference type="EMBL" id="TDB64198.1"/>
    </source>
</evidence>
<dbReference type="GO" id="GO:0015562">
    <property type="term" value="F:efflux transmembrane transporter activity"/>
    <property type="evidence" value="ECO:0007669"/>
    <property type="project" value="InterPro"/>
</dbReference>
<dbReference type="InterPro" id="IPR003423">
    <property type="entry name" value="OMP_efflux"/>
</dbReference>